<feature type="transmembrane region" description="Helical" evidence="2">
    <location>
        <begin position="169"/>
        <end position="187"/>
    </location>
</feature>
<reference evidence="4" key="1">
    <citation type="submission" date="2021-01" db="EMBL/GenBank/DDBJ databases">
        <authorList>
            <person name="Corre E."/>
            <person name="Pelletier E."/>
            <person name="Niang G."/>
            <person name="Scheremetjew M."/>
            <person name="Finn R."/>
            <person name="Kale V."/>
            <person name="Holt S."/>
            <person name="Cochrane G."/>
            <person name="Meng A."/>
            <person name="Brown T."/>
            <person name="Cohen L."/>
        </authorList>
    </citation>
    <scope>NUCLEOTIDE SEQUENCE</scope>
    <source>
        <strain evidence="4">CCMP2084</strain>
    </source>
</reference>
<accession>A0A7S2UAP6</accession>
<evidence type="ECO:0000259" key="3">
    <source>
        <dbReference type="PROSITE" id="PS50255"/>
    </source>
</evidence>
<dbReference type="GO" id="GO:0006629">
    <property type="term" value="P:lipid metabolic process"/>
    <property type="evidence" value="ECO:0007669"/>
    <property type="project" value="InterPro"/>
</dbReference>
<feature type="transmembrane region" description="Helical" evidence="2">
    <location>
        <begin position="341"/>
        <end position="361"/>
    </location>
</feature>
<dbReference type="InterPro" id="IPR005804">
    <property type="entry name" value="FA_desaturase_dom"/>
</dbReference>
<dbReference type="PROSITE" id="PS50255">
    <property type="entry name" value="CYTOCHROME_B5_2"/>
    <property type="match status" value="1"/>
</dbReference>
<keyword evidence="2" id="KW-1133">Transmembrane helix</keyword>
<protein>
    <recommendedName>
        <fullName evidence="3">Cytochrome b5 heme-binding domain-containing protein</fullName>
    </recommendedName>
</protein>
<gene>
    <name evidence="4" type="ORF">ASEP1449_LOCUS5827</name>
</gene>
<feature type="domain" description="Cytochrome b5 heme-binding" evidence="3">
    <location>
        <begin position="54"/>
        <end position="110"/>
    </location>
</feature>
<feature type="transmembrane region" description="Helical" evidence="2">
    <location>
        <begin position="145"/>
        <end position="163"/>
    </location>
</feature>
<dbReference type="Pfam" id="PF00173">
    <property type="entry name" value="Cyt-b5"/>
    <property type="match status" value="1"/>
</dbReference>
<evidence type="ECO:0000256" key="2">
    <source>
        <dbReference type="SAM" id="Phobius"/>
    </source>
</evidence>
<dbReference type="PIRSF" id="PIRSF015921">
    <property type="entry name" value="FA_sphinglp_des"/>
    <property type="match status" value="1"/>
</dbReference>
<dbReference type="SMART" id="SM01117">
    <property type="entry name" value="Cyt-b5"/>
    <property type="match status" value="1"/>
</dbReference>
<dbReference type="GO" id="GO:0016020">
    <property type="term" value="C:membrane"/>
    <property type="evidence" value="ECO:0007669"/>
    <property type="project" value="TreeGrafter"/>
</dbReference>
<name>A0A7S2UAP6_9STRA</name>
<dbReference type="InterPro" id="IPR036400">
    <property type="entry name" value="Cyt_B5-like_heme/steroid_sf"/>
</dbReference>
<feature type="transmembrane region" description="Helical" evidence="2">
    <location>
        <begin position="268"/>
        <end position="285"/>
    </location>
</feature>
<feature type="region of interest" description="Disordered" evidence="1">
    <location>
        <begin position="1"/>
        <end position="42"/>
    </location>
</feature>
<keyword evidence="2" id="KW-0472">Membrane</keyword>
<keyword evidence="2" id="KW-0812">Transmembrane</keyword>
<evidence type="ECO:0000313" key="4">
    <source>
        <dbReference type="EMBL" id="CAD9814002.1"/>
    </source>
</evidence>
<dbReference type="EMBL" id="HBHQ01008676">
    <property type="protein sequence ID" value="CAD9814002.1"/>
    <property type="molecule type" value="Transcribed_RNA"/>
</dbReference>
<dbReference type="Pfam" id="PF00487">
    <property type="entry name" value="FA_desaturase"/>
    <property type="match status" value="1"/>
</dbReference>
<organism evidence="4">
    <name type="scientific">Attheya septentrionalis</name>
    <dbReference type="NCBI Taxonomy" id="420275"/>
    <lineage>
        <taxon>Eukaryota</taxon>
        <taxon>Sar</taxon>
        <taxon>Stramenopiles</taxon>
        <taxon>Ochrophyta</taxon>
        <taxon>Bacillariophyta</taxon>
        <taxon>Coscinodiscophyceae</taxon>
        <taxon>Chaetocerotophycidae</taxon>
        <taxon>Chaetocerotales</taxon>
        <taxon>Attheyaceae</taxon>
        <taxon>Attheya</taxon>
    </lineage>
</organism>
<dbReference type="InterPro" id="IPR012171">
    <property type="entry name" value="Fatty_acid_desaturase"/>
</dbReference>
<evidence type="ECO:0000256" key="1">
    <source>
        <dbReference type="SAM" id="MobiDB-lite"/>
    </source>
</evidence>
<dbReference type="GO" id="GO:0016717">
    <property type="term" value="F:oxidoreductase activity, acting on paired donors, with oxidation of a pair of donors resulting in the reduction of molecular oxygen to two molecules of water"/>
    <property type="evidence" value="ECO:0007669"/>
    <property type="project" value="TreeGrafter"/>
</dbReference>
<dbReference type="PANTHER" id="PTHR19353:SF75">
    <property type="entry name" value="FATTY ACID DESATURASE, PUTATIVE-RELATED"/>
    <property type="match status" value="1"/>
</dbReference>
<sequence length="478" mass="54417">MAPNADQTRLRNRFGNKDTENDDVLNTNGDAPTTLTGTTDPNKRYLKDLGDTEIAIDGAVYDMEDFASRHPGGTSILLFGGNDVTVQYKMIHPYHTSKHLEKMKRVGTVVDWKADYLFDTEFERDIKREVFKIVRRGREFGTPGYFARAFFYISLMVVCQYLWVTQGSSWPMAVILGVAQAFIGLNVQHDANHGAASKNHWVNDVLGFGADFIGGCKWLWMEQHWTHHAYTNHSTRDPDAVGAEPALLFNDYPLGHPARKFYHKYQDWLYLPALSFYWLSAVFNTEVITLKQGGSTKIAGMKFDNAFVQNRRKYAIAIRCLYIYWNVVTPFQHHGLTLTPLFQILFMGAIESLTLAILFSLSHNFENVDRDPTGVHKKNEDPVCWFKSQVETSSTYGGFIAGGLTGGLNFQVEHHLFPRMSSAWYPFIAPTVREICKKHGVRYAYYPYLHQNLLSTLKYMKQAGTGENWEVNPLSGNA</sequence>
<dbReference type="SUPFAM" id="SSF55856">
    <property type="entry name" value="Cytochrome b5-like heme/steroid binding domain"/>
    <property type="match status" value="1"/>
</dbReference>
<dbReference type="InterPro" id="IPR001199">
    <property type="entry name" value="Cyt_B5-like_heme/steroid-bd"/>
</dbReference>
<dbReference type="Gene3D" id="3.10.120.10">
    <property type="entry name" value="Cytochrome b5-like heme/steroid binding domain"/>
    <property type="match status" value="1"/>
</dbReference>
<dbReference type="PANTHER" id="PTHR19353">
    <property type="entry name" value="FATTY ACID DESATURASE 2"/>
    <property type="match status" value="1"/>
</dbReference>
<dbReference type="CDD" id="cd03506">
    <property type="entry name" value="Delta6-FADS-like"/>
    <property type="match status" value="1"/>
</dbReference>
<proteinExistence type="predicted"/>
<dbReference type="AlphaFoldDB" id="A0A7S2UAP6"/>
<feature type="compositionally biased region" description="Polar residues" evidence="1">
    <location>
        <begin position="24"/>
        <end position="40"/>
    </location>
</feature>